<reference evidence="1 2" key="1">
    <citation type="submission" date="2020-07" db="EMBL/GenBank/DDBJ databases">
        <title>Genomic Encyclopedia of Type Strains, Phase IV (KMG-V): Genome sequencing to study the core and pangenomes of soil and plant-associated prokaryotes.</title>
        <authorList>
            <person name="Whitman W."/>
        </authorList>
    </citation>
    <scope>NUCLEOTIDE SEQUENCE [LARGE SCALE GENOMIC DNA]</scope>
    <source>
        <strain evidence="1 2">AN3</strain>
    </source>
</reference>
<dbReference type="AlphaFoldDB" id="A0A839E9M7"/>
<dbReference type="EMBL" id="JACGXN010000001">
    <property type="protein sequence ID" value="MBA8876543.1"/>
    <property type="molecule type" value="Genomic_DNA"/>
</dbReference>
<protein>
    <submittedName>
        <fullName evidence="1">Uncharacterized protein</fullName>
    </submittedName>
</protein>
<organism evidence="1 2">
    <name type="scientific">Phyllobacterium myrsinacearum</name>
    <dbReference type="NCBI Taxonomy" id="28101"/>
    <lineage>
        <taxon>Bacteria</taxon>
        <taxon>Pseudomonadati</taxon>
        <taxon>Pseudomonadota</taxon>
        <taxon>Alphaproteobacteria</taxon>
        <taxon>Hyphomicrobiales</taxon>
        <taxon>Phyllobacteriaceae</taxon>
        <taxon>Phyllobacterium</taxon>
    </lineage>
</organism>
<comment type="caution">
    <text evidence="1">The sequence shown here is derived from an EMBL/GenBank/DDBJ whole genome shotgun (WGS) entry which is preliminary data.</text>
</comment>
<name>A0A839E9M7_9HYPH</name>
<sequence>MPPLPLLFQSLHHLRELPELVEGQTTHAGFAAMHLPRFERAVEHLANHLNQLRMNRAA</sequence>
<proteinExistence type="predicted"/>
<dbReference type="Proteomes" id="UP000549052">
    <property type="component" value="Unassembled WGS sequence"/>
</dbReference>
<evidence type="ECO:0000313" key="2">
    <source>
        <dbReference type="Proteomes" id="UP000549052"/>
    </source>
</evidence>
<gene>
    <name evidence="1" type="ORF">FHW16_000225</name>
</gene>
<accession>A0A839E9M7</accession>
<evidence type="ECO:0000313" key="1">
    <source>
        <dbReference type="EMBL" id="MBA8876543.1"/>
    </source>
</evidence>
<keyword evidence="2" id="KW-1185">Reference proteome</keyword>